<evidence type="ECO:0000313" key="6">
    <source>
        <dbReference type="EMBL" id="GIZ37209.1"/>
    </source>
</evidence>
<dbReference type="InterPro" id="IPR013005">
    <property type="entry name" value="Ribosomal_uL4-like"/>
</dbReference>
<keyword evidence="2" id="KW-0689">Ribosomal protein</keyword>
<comment type="similarity">
    <text evidence="1">Belongs to the universal ribosomal protein uL4 family.</text>
</comment>
<dbReference type="SUPFAM" id="SSF52166">
    <property type="entry name" value="Ribosomal protein L4"/>
    <property type="match status" value="1"/>
</dbReference>
<dbReference type="Gene3D" id="3.40.1370.10">
    <property type="match status" value="1"/>
</dbReference>
<sequence>MASKRAAVPAKHLFNGFRLYEQPTRCFTRSMATTSQGPHPDRLQEPLTDPEDTIVEAYAESQSPLTAPQMSRDMLKDTFTVPPPDSLTDDVTIPLSWQKAYQAPPNPFQEKAQCTIYNFPSLEPTSFISYPGTHLLLPIRKDILHRAVIFEADASRRGTASTKWRSEVHGSNRKVRPQKGTGSARLGDKKSPMLRGGGVAFGPKPRDFSTDLPKKVYDRAWRTALSYRYKKGELIVAEDKIDVTGVHENSLERYMTDVLKWNGLGNHDEKKYGKSLFLTLERREGLFSALEKGKMHRHARAIEAGWVDVKDLLEGGRLIVEKAALEQLFEEHESDLRPSEKLVMQMPELYDEVEAGNRALSLS</sequence>
<keyword evidence="7" id="KW-1185">Reference proteome</keyword>
<evidence type="ECO:0000256" key="3">
    <source>
        <dbReference type="ARBA" id="ARBA00023274"/>
    </source>
</evidence>
<dbReference type="Proteomes" id="UP000825890">
    <property type="component" value="Unassembled WGS sequence"/>
</dbReference>
<dbReference type="InterPro" id="IPR023574">
    <property type="entry name" value="Ribosomal_uL4_dom_sf"/>
</dbReference>
<dbReference type="PANTHER" id="PTHR10746:SF6">
    <property type="entry name" value="LARGE RIBOSOMAL SUBUNIT PROTEIN UL4M"/>
    <property type="match status" value="1"/>
</dbReference>
<dbReference type="GO" id="GO:1990904">
    <property type="term" value="C:ribonucleoprotein complex"/>
    <property type="evidence" value="ECO:0007669"/>
    <property type="project" value="UniProtKB-KW"/>
</dbReference>
<evidence type="ECO:0000256" key="2">
    <source>
        <dbReference type="ARBA" id="ARBA00022980"/>
    </source>
</evidence>
<dbReference type="Pfam" id="PF00573">
    <property type="entry name" value="Ribosomal_L4"/>
    <property type="match status" value="1"/>
</dbReference>
<dbReference type="OrthoDB" id="275876at2759"/>
<dbReference type="GO" id="GO:0005840">
    <property type="term" value="C:ribosome"/>
    <property type="evidence" value="ECO:0007669"/>
    <property type="project" value="UniProtKB-KW"/>
</dbReference>
<feature type="region of interest" description="Disordered" evidence="5">
    <location>
        <begin position="160"/>
        <end position="200"/>
    </location>
</feature>
<dbReference type="GO" id="GO:0003735">
    <property type="term" value="F:structural constituent of ribosome"/>
    <property type="evidence" value="ECO:0007669"/>
    <property type="project" value="InterPro"/>
</dbReference>
<dbReference type="GeneID" id="68286238"/>
<gene>
    <name evidence="6" type="ORF">CKM354_000066300</name>
</gene>
<evidence type="ECO:0000313" key="7">
    <source>
        <dbReference type="Proteomes" id="UP000825890"/>
    </source>
</evidence>
<evidence type="ECO:0000256" key="4">
    <source>
        <dbReference type="ARBA" id="ARBA00040565"/>
    </source>
</evidence>
<evidence type="ECO:0000256" key="5">
    <source>
        <dbReference type="SAM" id="MobiDB-lite"/>
    </source>
</evidence>
<keyword evidence="3" id="KW-0687">Ribonucleoprotein</keyword>
<dbReference type="InterPro" id="IPR002136">
    <property type="entry name" value="Ribosomal_uL4"/>
</dbReference>
<dbReference type="RefSeq" id="XP_044651696.1">
    <property type="nucleotide sequence ID" value="XM_044795761.1"/>
</dbReference>
<dbReference type="GO" id="GO:0006412">
    <property type="term" value="P:translation"/>
    <property type="evidence" value="ECO:0007669"/>
    <property type="project" value="InterPro"/>
</dbReference>
<name>A0A9P3C4A4_9PEZI</name>
<dbReference type="PANTHER" id="PTHR10746">
    <property type="entry name" value="50S RIBOSOMAL PROTEIN L4"/>
    <property type="match status" value="1"/>
</dbReference>
<protein>
    <recommendedName>
        <fullName evidence="4">Large ribosomal subunit protein uL4m</fullName>
    </recommendedName>
</protein>
<dbReference type="EMBL" id="BOLY01000001">
    <property type="protein sequence ID" value="GIZ37209.1"/>
    <property type="molecule type" value="Genomic_DNA"/>
</dbReference>
<organism evidence="6 7">
    <name type="scientific">Cercospora kikuchii</name>
    <dbReference type="NCBI Taxonomy" id="84275"/>
    <lineage>
        <taxon>Eukaryota</taxon>
        <taxon>Fungi</taxon>
        <taxon>Dikarya</taxon>
        <taxon>Ascomycota</taxon>
        <taxon>Pezizomycotina</taxon>
        <taxon>Dothideomycetes</taxon>
        <taxon>Dothideomycetidae</taxon>
        <taxon>Mycosphaerellales</taxon>
        <taxon>Mycosphaerellaceae</taxon>
        <taxon>Cercospora</taxon>
    </lineage>
</organism>
<dbReference type="AlphaFoldDB" id="A0A9P3C4A4"/>
<evidence type="ECO:0000256" key="1">
    <source>
        <dbReference type="ARBA" id="ARBA00010528"/>
    </source>
</evidence>
<accession>A0A9P3C4A4</accession>
<reference evidence="6 7" key="1">
    <citation type="submission" date="2021-01" db="EMBL/GenBank/DDBJ databases">
        <title>Cercospora kikuchii MAFF 305040 whole genome shotgun sequence.</title>
        <authorList>
            <person name="Kashiwa T."/>
            <person name="Suzuki T."/>
        </authorList>
    </citation>
    <scope>NUCLEOTIDE SEQUENCE [LARGE SCALE GENOMIC DNA]</scope>
    <source>
        <strain evidence="6 7">MAFF 305040</strain>
    </source>
</reference>
<proteinExistence type="inferred from homology"/>
<comment type="caution">
    <text evidence="6">The sequence shown here is derived from an EMBL/GenBank/DDBJ whole genome shotgun (WGS) entry which is preliminary data.</text>
</comment>